<comment type="caution">
    <text evidence="3">The sequence shown here is derived from an EMBL/GenBank/DDBJ whole genome shotgun (WGS) entry which is preliminary data.</text>
</comment>
<keyword evidence="4" id="KW-1185">Reference proteome</keyword>
<name>A0ABT2YA36_9BURK</name>
<feature type="compositionally biased region" description="Polar residues" evidence="1">
    <location>
        <begin position="27"/>
        <end position="36"/>
    </location>
</feature>
<gene>
    <name evidence="3" type="ORF">LNV07_03540</name>
</gene>
<keyword evidence="2" id="KW-0732">Signal</keyword>
<evidence type="ECO:0008006" key="5">
    <source>
        <dbReference type="Google" id="ProtNLM"/>
    </source>
</evidence>
<evidence type="ECO:0000313" key="4">
    <source>
        <dbReference type="Proteomes" id="UP001209701"/>
    </source>
</evidence>
<organism evidence="3 4">
    <name type="scientific">Roseateles oligotrophus</name>
    <dbReference type="NCBI Taxonomy" id="1769250"/>
    <lineage>
        <taxon>Bacteria</taxon>
        <taxon>Pseudomonadati</taxon>
        <taxon>Pseudomonadota</taxon>
        <taxon>Betaproteobacteria</taxon>
        <taxon>Burkholderiales</taxon>
        <taxon>Sphaerotilaceae</taxon>
        <taxon>Roseateles</taxon>
    </lineage>
</organism>
<evidence type="ECO:0000256" key="1">
    <source>
        <dbReference type="SAM" id="MobiDB-lite"/>
    </source>
</evidence>
<feature type="chain" id="PRO_5046663654" description="Acid-shock protein" evidence="2">
    <location>
        <begin position="20"/>
        <end position="85"/>
    </location>
</feature>
<evidence type="ECO:0000313" key="3">
    <source>
        <dbReference type="EMBL" id="MCV2367167.1"/>
    </source>
</evidence>
<sequence>MRKIIALALCGFVSSLALAQSLPSQAGTTQMQQQRYSVPAAKASTKKSKSLKLATKRGKHAKKSGKVKAKSGHGKVKAKSAHKVH</sequence>
<feature type="compositionally biased region" description="Basic residues" evidence="1">
    <location>
        <begin position="44"/>
        <end position="85"/>
    </location>
</feature>
<accession>A0ABT2YA36</accession>
<dbReference type="Proteomes" id="UP001209701">
    <property type="component" value="Unassembled WGS sequence"/>
</dbReference>
<proteinExistence type="predicted"/>
<reference evidence="3 4" key="1">
    <citation type="submission" date="2021-11" db="EMBL/GenBank/DDBJ databases">
        <authorList>
            <person name="Liang Q."/>
            <person name="Mou H."/>
            <person name="Liu Z."/>
        </authorList>
    </citation>
    <scope>NUCLEOTIDE SEQUENCE [LARGE SCALE GENOMIC DNA]</scope>
    <source>
        <strain evidence="3 4">CHU3</strain>
    </source>
</reference>
<feature type="signal peptide" evidence="2">
    <location>
        <begin position="1"/>
        <end position="19"/>
    </location>
</feature>
<protein>
    <recommendedName>
        <fullName evidence="5">Acid-shock protein</fullName>
    </recommendedName>
</protein>
<evidence type="ECO:0000256" key="2">
    <source>
        <dbReference type="SAM" id="SignalP"/>
    </source>
</evidence>
<feature type="region of interest" description="Disordered" evidence="1">
    <location>
        <begin position="25"/>
        <end position="85"/>
    </location>
</feature>
<dbReference type="EMBL" id="JAJIRN010000002">
    <property type="protein sequence ID" value="MCV2367167.1"/>
    <property type="molecule type" value="Genomic_DNA"/>
</dbReference>
<dbReference type="RefSeq" id="WP_263569803.1">
    <property type="nucleotide sequence ID" value="NZ_JAJIRN010000002.1"/>
</dbReference>